<proteinExistence type="predicted"/>
<feature type="region of interest" description="Disordered" evidence="1">
    <location>
        <begin position="403"/>
        <end position="479"/>
    </location>
</feature>
<organism evidence="4 5">
    <name type="scientific">Pyrrhoderma noxium</name>
    <dbReference type="NCBI Taxonomy" id="2282107"/>
    <lineage>
        <taxon>Eukaryota</taxon>
        <taxon>Fungi</taxon>
        <taxon>Dikarya</taxon>
        <taxon>Basidiomycota</taxon>
        <taxon>Agaricomycotina</taxon>
        <taxon>Agaricomycetes</taxon>
        <taxon>Hymenochaetales</taxon>
        <taxon>Hymenochaetaceae</taxon>
        <taxon>Pyrrhoderma</taxon>
    </lineage>
</organism>
<dbReference type="OrthoDB" id="3267813at2759"/>
<gene>
    <name evidence="4" type="ORF">PNOK_0908300</name>
</gene>
<protein>
    <submittedName>
        <fullName evidence="4">Uncharacterized protein</fullName>
    </submittedName>
</protein>
<dbReference type="AlphaFoldDB" id="A0A286U6W7"/>
<feature type="chain" id="PRO_5013884368" evidence="3">
    <location>
        <begin position="36"/>
        <end position="479"/>
    </location>
</feature>
<feature type="compositionally biased region" description="Low complexity" evidence="1">
    <location>
        <begin position="252"/>
        <end position="284"/>
    </location>
</feature>
<accession>A0A286U6W7</accession>
<dbReference type="EMBL" id="NBII01000010">
    <property type="protein sequence ID" value="PAV15321.1"/>
    <property type="molecule type" value="Genomic_DNA"/>
</dbReference>
<dbReference type="Proteomes" id="UP000217199">
    <property type="component" value="Unassembled WGS sequence"/>
</dbReference>
<evidence type="ECO:0000313" key="5">
    <source>
        <dbReference type="Proteomes" id="UP000217199"/>
    </source>
</evidence>
<evidence type="ECO:0000256" key="1">
    <source>
        <dbReference type="SAM" id="MobiDB-lite"/>
    </source>
</evidence>
<keyword evidence="2" id="KW-0812">Transmembrane</keyword>
<feature type="transmembrane region" description="Helical" evidence="2">
    <location>
        <begin position="288"/>
        <end position="309"/>
    </location>
</feature>
<keyword evidence="2" id="KW-0472">Membrane</keyword>
<feature type="region of interest" description="Disordered" evidence="1">
    <location>
        <begin position="247"/>
        <end position="284"/>
    </location>
</feature>
<keyword evidence="3" id="KW-0732">Signal</keyword>
<keyword evidence="5" id="KW-1185">Reference proteome</keyword>
<sequence>MMSPSTSRRALSSMNLVAVASTSTLVSSLLPFASAFSFNIDNTPTQCGKLSISITGSGGTPPYRALILPFGTSPLSNAVEVRKIIDQKFDDDATSTSFQLNYPALSQFVVVVSDSQEFGSGGTSSAASVVDSDDSSCFNASATTSVTPSFYYHLDPDNQFVQCTTSRIWWDPSTVEGTPTFYGVIPGGDSFNITFSNTTQKTNEGTGFDWIPPIRGGTTLMIGAGDNRGLGSGGSVTYIVSSGNSNSTCLNSDSPSSTAGSPAGGSYPTSTAEAENSNSSSSSNAGPIAGGVVAALVVICAFVLVLVFLRRRKKQATQNKEKPDLFMDNERPASAQDGEIARLAPPEPYIVPSEPAGSEWGAESSVGVPTSSYGYGIGTGAAAAAAASGRNTPSAYDRRHSIFSDSTEQDHLRPGTPQTMASGSMMGSSMMTGSGRKGAPPVLRPVNIIQHEDAGAPPPADADPETIELPPAYTNIRQG</sequence>
<dbReference type="InParanoid" id="A0A286U6W7"/>
<feature type="compositionally biased region" description="Basic and acidic residues" evidence="1">
    <location>
        <begin position="403"/>
        <end position="413"/>
    </location>
</feature>
<name>A0A286U6W7_9AGAM</name>
<feature type="compositionally biased region" description="Low complexity" evidence="1">
    <location>
        <begin position="420"/>
        <end position="438"/>
    </location>
</feature>
<evidence type="ECO:0000256" key="3">
    <source>
        <dbReference type="SAM" id="SignalP"/>
    </source>
</evidence>
<evidence type="ECO:0000313" key="4">
    <source>
        <dbReference type="EMBL" id="PAV15321.1"/>
    </source>
</evidence>
<feature type="signal peptide" evidence="3">
    <location>
        <begin position="1"/>
        <end position="35"/>
    </location>
</feature>
<comment type="caution">
    <text evidence="4">The sequence shown here is derived from an EMBL/GenBank/DDBJ whole genome shotgun (WGS) entry which is preliminary data.</text>
</comment>
<keyword evidence="2" id="KW-1133">Transmembrane helix</keyword>
<evidence type="ECO:0000256" key="2">
    <source>
        <dbReference type="SAM" id="Phobius"/>
    </source>
</evidence>
<reference evidence="4 5" key="1">
    <citation type="journal article" date="2017" name="Mol. Ecol.">
        <title>Comparative and population genomic landscape of Phellinus noxius: A hypervariable fungus causing root rot in trees.</title>
        <authorList>
            <person name="Chung C.L."/>
            <person name="Lee T.J."/>
            <person name="Akiba M."/>
            <person name="Lee H.H."/>
            <person name="Kuo T.H."/>
            <person name="Liu D."/>
            <person name="Ke H.M."/>
            <person name="Yokoi T."/>
            <person name="Roa M.B."/>
            <person name="Lu M.J."/>
            <person name="Chang Y.Y."/>
            <person name="Ann P.J."/>
            <person name="Tsai J.N."/>
            <person name="Chen C.Y."/>
            <person name="Tzean S.S."/>
            <person name="Ota Y."/>
            <person name="Hattori T."/>
            <person name="Sahashi N."/>
            <person name="Liou R.F."/>
            <person name="Kikuchi T."/>
            <person name="Tsai I.J."/>
        </authorList>
    </citation>
    <scope>NUCLEOTIDE SEQUENCE [LARGE SCALE GENOMIC DNA]</scope>
    <source>
        <strain evidence="4 5">FFPRI411160</strain>
    </source>
</reference>
<dbReference type="STRING" id="2282107.A0A286U6W7"/>